<evidence type="ECO:0000313" key="1">
    <source>
        <dbReference type="EMBL" id="KAI9909121.1"/>
    </source>
</evidence>
<evidence type="ECO:0000313" key="2">
    <source>
        <dbReference type="Proteomes" id="UP001163321"/>
    </source>
</evidence>
<name>A0ACC0VTP0_9STRA</name>
<keyword evidence="2" id="KW-1185">Reference proteome</keyword>
<reference evidence="1 2" key="1">
    <citation type="journal article" date="2022" name="bioRxiv">
        <title>The genome of the oomycete Peronosclerospora sorghi, a cosmopolitan pathogen of maize and sorghum, is inflated with dispersed pseudogenes.</title>
        <authorList>
            <person name="Fletcher K."/>
            <person name="Martin F."/>
            <person name="Isakeit T."/>
            <person name="Cavanaugh K."/>
            <person name="Magill C."/>
            <person name="Michelmore R."/>
        </authorList>
    </citation>
    <scope>NUCLEOTIDE SEQUENCE [LARGE SCALE GENOMIC DNA]</scope>
    <source>
        <strain evidence="1">P6</strain>
    </source>
</reference>
<dbReference type="EMBL" id="CM047586">
    <property type="protein sequence ID" value="KAI9909121.1"/>
    <property type="molecule type" value="Genomic_DNA"/>
</dbReference>
<protein>
    <submittedName>
        <fullName evidence="1">Uncharacterized protein</fullName>
    </submittedName>
</protein>
<comment type="caution">
    <text evidence="1">The sequence shown here is derived from an EMBL/GenBank/DDBJ whole genome shotgun (WGS) entry which is preliminary data.</text>
</comment>
<accession>A0ACC0VTP0</accession>
<gene>
    <name evidence="1" type="ORF">PsorP6_014838</name>
</gene>
<dbReference type="Proteomes" id="UP001163321">
    <property type="component" value="Chromosome 7"/>
</dbReference>
<organism evidence="1 2">
    <name type="scientific">Peronosclerospora sorghi</name>
    <dbReference type="NCBI Taxonomy" id="230839"/>
    <lineage>
        <taxon>Eukaryota</taxon>
        <taxon>Sar</taxon>
        <taxon>Stramenopiles</taxon>
        <taxon>Oomycota</taxon>
        <taxon>Peronosporomycetes</taxon>
        <taxon>Peronosporales</taxon>
        <taxon>Peronosporaceae</taxon>
        <taxon>Peronosclerospora</taxon>
    </lineage>
</organism>
<sequence>MALWSKHRADWYEANNPAVFKDIANNIIVQSYGVFHSLKDQKYKVPRELIDLHAEFVKIQEKEPEMLEQEGNLVEEEWMKLDKEREHWTIIRANMKHEDEMCLDEDVRYKQEHEYVLLEAEACQKKVKTIEADVVALNTEIHAHTRSIAQRRTRHQALDVEYEQEWRGVQTQRINTTKARLEEHTARITRGTKRTEILVTS</sequence>
<proteinExistence type="predicted"/>